<evidence type="ECO:0000313" key="11">
    <source>
        <dbReference type="Proteomes" id="UP000228496"/>
    </source>
</evidence>
<dbReference type="GO" id="GO:0008320">
    <property type="term" value="F:protein transmembrane transporter activity"/>
    <property type="evidence" value="ECO:0007669"/>
    <property type="project" value="UniProtKB-UniRule"/>
</dbReference>
<evidence type="ECO:0000256" key="1">
    <source>
        <dbReference type="ARBA" id="ARBA00004370"/>
    </source>
</evidence>
<comment type="function">
    <text evidence="9">Essential subunit of the Sec protein translocation channel SecYEG. Clamps together the 2 halves of SecY. May contact the channel plug during translocation.</text>
</comment>
<sequence length="59" mass="6648">MDKVTSFLKDVKLEMSRVSWPTKEQTVKYTAVVTVISLIVAGFLGGLDVIFQYILNKII</sequence>
<comment type="caution">
    <text evidence="10">The sequence shown here is derived from an EMBL/GenBank/DDBJ whole genome shotgun (WGS) entry which is preliminary data.</text>
</comment>
<evidence type="ECO:0000256" key="8">
    <source>
        <dbReference type="ARBA" id="ARBA00023136"/>
    </source>
</evidence>
<dbReference type="InterPro" id="IPR005807">
    <property type="entry name" value="SecE_bac"/>
</dbReference>
<dbReference type="GO" id="GO:0065002">
    <property type="term" value="P:intracellular protein transmembrane transport"/>
    <property type="evidence" value="ECO:0007669"/>
    <property type="project" value="UniProtKB-UniRule"/>
</dbReference>
<keyword evidence="8 9" id="KW-0472">Membrane</keyword>
<keyword evidence="7 9" id="KW-0811">Translocation</keyword>
<protein>
    <recommendedName>
        <fullName evidence="9">Protein translocase subunit SecE</fullName>
    </recommendedName>
</protein>
<keyword evidence="6 9" id="KW-1133">Transmembrane helix</keyword>
<proteinExistence type="inferred from homology"/>
<reference evidence="10 11" key="1">
    <citation type="submission" date="2017-09" db="EMBL/GenBank/DDBJ databases">
        <title>Depth-based differentiation of microbial function through sediment-hosted aquifers and enrichment of novel symbionts in the deep terrestrial subsurface.</title>
        <authorList>
            <person name="Probst A.J."/>
            <person name="Ladd B."/>
            <person name="Jarett J.K."/>
            <person name="Geller-Mcgrath D.E."/>
            <person name="Sieber C.M."/>
            <person name="Emerson J.B."/>
            <person name="Anantharaman K."/>
            <person name="Thomas B.C."/>
            <person name="Malmstrom R."/>
            <person name="Stieglmeier M."/>
            <person name="Klingl A."/>
            <person name="Woyke T."/>
            <person name="Ryan C.M."/>
            <person name="Banfield J.F."/>
        </authorList>
    </citation>
    <scope>NUCLEOTIDE SEQUENCE [LARGE SCALE GENOMIC DNA]</scope>
    <source>
        <strain evidence="10">CG10_big_fil_rev_8_21_14_0_10_36_16</strain>
    </source>
</reference>
<evidence type="ECO:0000256" key="3">
    <source>
        <dbReference type="ARBA" id="ARBA00022475"/>
    </source>
</evidence>
<dbReference type="EMBL" id="PCXQ01000006">
    <property type="protein sequence ID" value="PJE50530.1"/>
    <property type="molecule type" value="Genomic_DNA"/>
</dbReference>
<evidence type="ECO:0000256" key="6">
    <source>
        <dbReference type="ARBA" id="ARBA00022989"/>
    </source>
</evidence>
<dbReference type="Gene3D" id="1.20.5.1030">
    <property type="entry name" value="Preprotein translocase secy subunit"/>
    <property type="match status" value="1"/>
</dbReference>
<dbReference type="NCBIfam" id="TIGR00964">
    <property type="entry name" value="secE_bact"/>
    <property type="match status" value="1"/>
</dbReference>
<dbReference type="Pfam" id="PF00584">
    <property type="entry name" value="SecE"/>
    <property type="match status" value="1"/>
</dbReference>
<dbReference type="Proteomes" id="UP000228496">
    <property type="component" value="Unassembled WGS sequence"/>
</dbReference>
<dbReference type="HAMAP" id="MF_00422">
    <property type="entry name" value="SecE"/>
    <property type="match status" value="1"/>
</dbReference>
<dbReference type="GO" id="GO:0006605">
    <property type="term" value="P:protein targeting"/>
    <property type="evidence" value="ECO:0007669"/>
    <property type="project" value="UniProtKB-UniRule"/>
</dbReference>
<dbReference type="PANTHER" id="PTHR33910:SF1">
    <property type="entry name" value="PROTEIN TRANSLOCASE SUBUNIT SECE"/>
    <property type="match status" value="1"/>
</dbReference>
<keyword evidence="3 9" id="KW-1003">Cell membrane</keyword>
<evidence type="ECO:0000256" key="7">
    <source>
        <dbReference type="ARBA" id="ARBA00023010"/>
    </source>
</evidence>
<feature type="transmembrane region" description="Helical" evidence="9">
    <location>
        <begin position="29"/>
        <end position="55"/>
    </location>
</feature>
<keyword evidence="2 9" id="KW-0813">Transport</keyword>
<name>A0A2J0Q706_9BACT</name>
<dbReference type="InterPro" id="IPR038379">
    <property type="entry name" value="SecE_sf"/>
</dbReference>
<dbReference type="InterPro" id="IPR001901">
    <property type="entry name" value="Translocase_SecE/Sec61-g"/>
</dbReference>
<dbReference type="AlphaFoldDB" id="A0A2J0Q706"/>
<gene>
    <name evidence="9" type="primary">secE</name>
    <name evidence="10" type="ORF">COV29_03945</name>
</gene>
<keyword evidence="4 9" id="KW-0812">Transmembrane</keyword>
<evidence type="ECO:0000256" key="4">
    <source>
        <dbReference type="ARBA" id="ARBA00022692"/>
    </source>
</evidence>
<comment type="similarity">
    <text evidence="9">Belongs to the SecE/SEC61-gamma family.</text>
</comment>
<comment type="subunit">
    <text evidence="9">Component of the Sec protein translocase complex. Heterotrimer consisting of SecY, SecE and SecG subunits. The heterotrimers can form oligomers, although 1 heterotrimer is thought to be able to translocate proteins. Interacts with the ribosome. Interacts with SecDF, and other proteins may be involved. Interacts with SecA.</text>
</comment>
<dbReference type="GO" id="GO:0043952">
    <property type="term" value="P:protein transport by the Sec complex"/>
    <property type="evidence" value="ECO:0007669"/>
    <property type="project" value="UniProtKB-UniRule"/>
</dbReference>
<comment type="subcellular location">
    <subcellularLocation>
        <location evidence="9">Cell membrane</location>
        <topology evidence="9">Single-pass membrane protein</topology>
    </subcellularLocation>
    <subcellularLocation>
        <location evidence="1">Membrane</location>
    </subcellularLocation>
</comment>
<dbReference type="GO" id="GO:0005886">
    <property type="term" value="C:plasma membrane"/>
    <property type="evidence" value="ECO:0007669"/>
    <property type="project" value="UniProtKB-SubCell"/>
</dbReference>
<evidence type="ECO:0000313" key="10">
    <source>
        <dbReference type="EMBL" id="PJE50530.1"/>
    </source>
</evidence>
<evidence type="ECO:0000256" key="5">
    <source>
        <dbReference type="ARBA" id="ARBA00022927"/>
    </source>
</evidence>
<keyword evidence="5 9" id="KW-0653">Protein transport</keyword>
<organism evidence="10 11">
    <name type="scientific">Candidatus Yanofskybacteria bacterium CG10_big_fil_rev_8_21_14_0_10_36_16</name>
    <dbReference type="NCBI Taxonomy" id="1975096"/>
    <lineage>
        <taxon>Bacteria</taxon>
        <taxon>Candidatus Yanofskyibacteriota</taxon>
    </lineage>
</organism>
<accession>A0A2J0Q706</accession>
<evidence type="ECO:0000256" key="2">
    <source>
        <dbReference type="ARBA" id="ARBA00022448"/>
    </source>
</evidence>
<evidence type="ECO:0000256" key="9">
    <source>
        <dbReference type="HAMAP-Rule" id="MF_00422"/>
    </source>
</evidence>
<dbReference type="GO" id="GO:0009306">
    <property type="term" value="P:protein secretion"/>
    <property type="evidence" value="ECO:0007669"/>
    <property type="project" value="UniProtKB-UniRule"/>
</dbReference>
<dbReference type="PANTHER" id="PTHR33910">
    <property type="entry name" value="PROTEIN TRANSLOCASE SUBUNIT SECE"/>
    <property type="match status" value="1"/>
</dbReference>